<dbReference type="PROSITE" id="PS50943">
    <property type="entry name" value="HTH_CROC1"/>
    <property type="match status" value="1"/>
</dbReference>
<proteinExistence type="predicted"/>
<keyword evidence="2" id="KW-0812">Transmembrane</keyword>
<dbReference type="InterPro" id="IPR001387">
    <property type="entry name" value="Cro/C1-type_HTH"/>
</dbReference>
<evidence type="ECO:0000259" key="3">
    <source>
        <dbReference type="PROSITE" id="PS50943"/>
    </source>
</evidence>
<dbReference type="AlphaFoldDB" id="A0A1M5WDS5"/>
<dbReference type="PANTHER" id="PTHR46558">
    <property type="entry name" value="TRACRIPTIONAL REGULATORY PROTEIN-RELATED-RELATED"/>
    <property type="match status" value="1"/>
</dbReference>
<evidence type="ECO:0000313" key="4">
    <source>
        <dbReference type="EMBL" id="SHH85642.1"/>
    </source>
</evidence>
<feature type="domain" description="HTH cro/C1-type" evidence="3">
    <location>
        <begin position="7"/>
        <end position="61"/>
    </location>
</feature>
<accession>A0A1M5WDS5</accession>
<protein>
    <submittedName>
        <fullName evidence="4">Transcriptional regulator, contains XRE-family HTH domain</fullName>
    </submittedName>
</protein>
<dbReference type="PANTHER" id="PTHR46558:SF13">
    <property type="entry name" value="HTH-TYPE TRANSCRIPTIONAL REGULATOR IMMR"/>
    <property type="match status" value="1"/>
</dbReference>
<evidence type="ECO:0000256" key="1">
    <source>
        <dbReference type="ARBA" id="ARBA00023125"/>
    </source>
</evidence>
<dbReference type="Gene3D" id="1.10.260.40">
    <property type="entry name" value="lambda repressor-like DNA-binding domains"/>
    <property type="match status" value="1"/>
</dbReference>
<name>A0A1M5WDS5_9FIRM</name>
<gene>
    <name evidence="4" type="ORF">SAMN02745823_01215</name>
</gene>
<keyword evidence="2" id="KW-1133">Transmembrane helix</keyword>
<evidence type="ECO:0000256" key="2">
    <source>
        <dbReference type="SAM" id="Phobius"/>
    </source>
</evidence>
<dbReference type="EMBL" id="FQXV01000003">
    <property type="protein sequence ID" value="SHH85642.1"/>
    <property type="molecule type" value="Genomic_DNA"/>
</dbReference>
<reference evidence="4 5" key="1">
    <citation type="submission" date="2016-11" db="EMBL/GenBank/DDBJ databases">
        <authorList>
            <person name="Jaros S."/>
            <person name="Januszkiewicz K."/>
            <person name="Wedrychowicz H."/>
        </authorList>
    </citation>
    <scope>NUCLEOTIDE SEQUENCE [LARGE SCALE GENOMIC DNA]</scope>
    <source>
        <strain evidence="4 5">DSM 10068</strain>
    </source>
</reference>
<organism evidence="4 5">
    <name type="scientific">Sporobacter termitidis DSM 10068</name>
    <dbReference type="NCBI Taxonomy" id="1123282"/>
    <lineage>
        <taxon>Bacteria</taxon>
        <taxon>Bacillati</taxon>
        <taxon>Bacillota</taxon>
        <taxon>Clostridia</taxon>
        <taxon>Eubacteriales</taxon>
        <taxon>Oscillospiraceae</taxon>
        <taxon>Sporobacter</taxon>
    </lineage>
</organism>
<sequence length="134" mass="15262">MTLGEKLLYLRKKKGLSQEQLAAQVTVSRQAISKWELGESLPDTENIVQLTKIFAVSADFLLNDEVDIPNASTENVNQEKDIIQSLLEKEVKDEADRFALKAYNQKSKKRTWMPILFSGLTIVLIAAVYLLFFR</sequence>
<keyword evidence="2" id="KW-0472">Membrane</keyword>
<dbReference type="Proteomes" id="UP000183995">
    <property type="component" value="Unassembled WGS sequence"/>
</dbReference>
<dbReference type="SMART" id="SM00530">
    <property type="entry name" value="HTH_XRE"/>
    <property type="match status" value="1"/>
</dbReference>
<dbReference type="SUPFAM" id="SSF47413">
    <property type="entry name" value="lambda repressor-like DNA-binding domains"/>
    <property type="match status" value="1"/>
</dbReference>
<dbReference type="GO" id="GO:0003677">
    <property type="term" value="F:DNA binding"/>
    <property type="evidence" value="ECO:0007669"/>
    <property type="project" value="UniProtKB-KW"/>
</dbReference>
<feature type="transmembrane region" description="Helical" evidence="2">
    <location>
        <begin position="111"/>
        <end position="132"/>
    </location>
</feature>
<dbReference type="STRING" id="1123282.SAMN02745823_01215"/>
<keyword evidence="5" id="KW-1185">Reference proteome</keyword>
<dbReference type="OrthoDB" id="9801008at2"/>
<evidence type="ECO:0000313" key="5">
    <source>
        <dbReference type="Proteomes" id="UP000183995"/>
    </source>
</evidence>
<keyword evidence="1" id="KW-0238">DNA-binding</keyword>
<dbReference type="CDD" id="cd00093">
    <property type="entry name" value="HTH_XRE"/>
    <property type="match status" value="1"/>
</dbReference>
<dbReference type="Pfam" id="PF01381">
    <property type="entry name" value="HTH_3"/>
    <property type="match status" value="1"/>
</dbReference>
<dbReference type="RefSeq" id="WP_084726292.1">
    <property type="nucleotide sequence ID" value="NZ_FQXV01000003.1"/>
</dbReference>
<dbReference type="InterPro" id="IPR010982">
    <property type="entry name" value="Lambda_DNA-bd_dom_sf"/>
</dbReference>